<dbReference type="Pfam" id="PF00078">
    <property type="entry name" value="RVT_1"/>
    <property type="match status" value="1"/>
</dbReference>
<evidence type="ECO:0000256" key="1">
    <source>
        <dbReference type="SAM" id="MobiDB-lite"/>
    </source>
</evidence>
<feature type="domain" description="Reverse transcriptase" evidence="2">
    <location>
        <begin position="206"/>
        <end position="315"/>
    </location>
</feature>
<keyword evidence="4" id="KW-1185">Reference proteome</keyword>
<gene>
    <name evidence="3" type="ORF">GRJ2_003300300</name>
</gene>
<dbReference type="PANTHER" id="PTHR33395:SF22">
    <property type="entry name" value="REVERSE TRANSCRIPTASE DOMAIN-CONTAINING PROTEIN"/>
    <property type="match status" value="1"/>
</dbReference>
<proteinExistence type="predicted"/>
<evidence type="ECO:0000313" key="3">
    <source>
        <dbReference type="EMBL" id="GAB0208346.1"/>
    </source>
</evidence>
<name>A0ABC9YEL1_GRUJA</name>
<dbReference type="AlphaFoldDB" id="A0ABC9YEL1"/>
<evidence type="ECO:0000313" key="4">
    <source>
        <dbReference type="Proteomes" id="UP001623348"/>
    </source>
</evidence>
<comment type="caution">
    <text evidence="3">The sequence shown here is derived from an EMBL/GenBank/DDBJ whole genome shotgun (WGS) entry which is preliminary data.</text>
</comment>
<dbReference type="Proteomes" id="UP001623348">
    <property type="component" value="Unassembled WGS sequence"/>
</dbReference>
<dbReference type="PANTHER" id="PTHR33395">
    <property type="entry name" value="TRANSCRIPTASE, PUTATIVE-RELATED-RELATED"/>
    <property type="match status" value="1"/>
</dbReference>
<reference evidence="3 4" key="1">
    <citation type="submission" date="2024-06" db="EMBL/GenBank/DDBJ databases">
        <title>The draft genome of Grus japonensis, version 3.</title>
        <authorList>
            <person name="Nabeshima K."/>
            <person name="Suzuki S."/>
            <person name="Onuma M."/>
        </authorList>
    </citation>
    <scope>NUCLEOTIDE SEQUENCE [LARGE SCALE GENOMIC DNA]</scope>
    <source>
        <strain evidence="3 4">451A</strain>
    </source>
</reference>
<accession>A0ABC9YEL1</accession>
<protein>
    <submittedName>
        <fullName evidence="3">Mitochondrial enolase superfamily member 1</fullName>
    </submittedName>
</protein>
<dbReference type="InterPro" id="IPR000477">
    <property type="entry name" value="RT_dom"/>
</dbReference>
<sequence>MSKNQGKANKADIMVGVCHRSCNQDEETDEIVYKQLGEVSQSLALVLMGEFNLPDVCWKYNTAERKQSRRFLEGVEDNFLTQLLDVGGKIVPKDEEKAEVLNAFFASVFSSKTSCSPGTQPPELEDRDGEQNEAPIIQGEVVRELLHHLDTHKSMGPDEIHPRVLRELVEVLTKPLSIIYQQSWLTREVPVDWRLANVMSIYKKGQKEDPRNYRSVSLTLVPGKVMEQILLETMLRHMKNKEVIGDSHHGFTKGKSCLTNLVAFCDGVTALMDKGRVTDVIYLDLWKAFDTVPHDILVSKLERHGFDGRTTRWIKGIGWMVALKELWSMAQCPSGDQ</sequence>
<feature type="region of interest" description="Disordered" evidence="1">
    <location>
        <begin position="111"/>
        <end position="130"/>
    </location>
</feature>
<organism evidence="3 4">
    <name type="scientific">Grus japonensis</name>
    <name type="common">Japanese crane</name>
    <name type="synonym">Red-crowned crane</name>
    <dbReference type="NCBI Taxonomy" id="30415"/>
    <lineage>
        <taxon>Eukaryota</taxon>
        <taxon>Metazoa</taxon>
        <taxon>Chordata</taxon>
        <taxon>Craniata</taxon>
        <taxon>Vertebrata</taxon>
        <taxon>Euteleostomi</taxon>
        <taxon>Archelosauria</taxon>
        <taxon>Archosauria</taxon>
        <taxon>Dinosauria</taxon>
        <taxon>Saurischia</taxon>
        <taxon>Theropoda</taxon>
        <taxon>Coelurosauria</taxon>
        <taxon>Aves</taxon>
        <taxon>Neognathae</taxon>
        <taxon>Neoaves</taxon>
        <taxon>Gruiformes</taxon>
        <taxon>Gruidae</taxon>
        <taxon>Grus</taxon>
    </lineage>
</organism>
<evidence type="ECO:0000259" key="2">
    <source>
        <dbReference type="Pfam" id="PF00078"/>
    </source>
</evidence>
<dbReference type="EMBL" id="BAAFJT010000259">
    <property type="protein sequence ID" value="GAB0208346.1"/>
    <property type="molecule type" value="Genomic_DNA"/>
</dbReference>